<dbReference type="AlphaFoldDB" id="A0A9P6GBS8"/>
<dbReference type="CDD" id="cd00067">
    <property type="entry name" value="GAL4"/>
    <property type="match status" value="1"/>
</dbReference>
<dbReference type="Pfam" id="PF00172">
    <property type="entry name" value="Zn_clus"/>
    <property type="match status" value="1"/>
</dbReference>
<dbReference type="InterPro" id="IPR001138">
    <property type="entry name" value="Zn2Cys6_DnaBD"/>
</dbReference>
<dbReference type="SMART" id="SM00066">
    <property type="entry name" value="GAL4"/>
    <property type="match status" value="1"/>
</dbReference>
<dbReference type="InterPro" id="IPR050613">
    <property type="entry name" value="Sec_Metabolite_Reg"/>
</dbReference>
<gene>
    <name evidence="5" type="ORF">PMIN01_09382</name>
</gene>
<feature type="domain" description="Zn(2)-C6 fungal-type" evidence="4">
    <location>
        <begin position="32"/>
        <end position="64"/>
    </location>
</feature>
<comment type="subcellular location">
    <subcellularLocation>
        <location evidence="1">Nucleus</location>
    </subcellularLocation>
</comment>
<dbReference type="InterPro" id="IPR036864">
    <property type="entry name" value="Zn2-C6_fun-type_DNA-bd_sf"/>
</dbReference>
<evidence type="ECO:0000313" key="6">
    <source>
        <dbReference type="Proteomes" id="UP000756921"/>
    </source>
</evidence>
<dbReference type="GO" id="GO:0000981">
    <property type="term" value="F:DNA-binding transcription factor activity, RNA polymerase II-specific"/>
    <property type="evidence" value="ECO:0007669"/>
    <property type="project" value="InterPro"/>
</dbReference>
<protein>
    <submittedName>
        <fullName evidence="5">Fungal specific transcription factor</fullName>
    </submittedName>
</protein>
<dbReference type="Proteomes" id="UP000756921">
    <property type="component" value="Unassembled WGS sequence"/>
</dbReference>
<evidence type="ECO:0000259" key="4">
    <source>
        <dbReference type="PROSITE" id="PS50048"/>
    </source>
</evidence>
<dbReference type="CDD" id="cd12148">
    <property type="entry name" value="fungal_TF_MHR"/>
    <property type="match status" value="1"/>
</dbReference>
<organism evidence="5 6">
    <name type="scientific">Paraphaeosphaeria minitans</name>
    <dbReference type="NCBI Taxonomy" id="565426"/>
    <lineage>
        <taxon>Eukaryota</taxon>
        <taxon>Fungi</taxon>
        <taxon>Dikarya</taxon>
        <taxon>Ascomycota</taxon>
        <taxon>Pezizomycotina</taxon>
        <taxon>Dothideomycetes</taxon>
        <taxon>Pleosporomycetidae</taxon>
        <taxon>Pleosporales</taxon>
        <taxon>Massarineae</taxon>
        <taxon>Didymosphaeriaceae</taxon>
        <taxon>Paraphaeosphaeria</taxon>
    </lineage>
</organism>
<dbReference type="EMBL" id="WJXW01000010">
    <property type="protein sequence ID" value="KAF9732524.1"/>
    <property type="molecule type" value="Genomic_DNA"/>
</dbReference>
<feature type="region of interest" description="Disordered" evidence="3">
    <location>
        <begin position="69"/>
        <end position="98"/>
    </location>
</feature>
<dbReference type="OrthoDB" id="4898680at2759"/>
<keyword evidence="6" id="KW-1185">Reference proteome</keyword>
<accession>A0A9P6GBS8</accession>
<sequence>MQTGNIFPARFHAGHRDRTLSTNYRRNGKLQSCEPCRRGKLRCDHMMPTCGRCARRNKAHQCVYHPAPLTKRTDLPTPSTESDPRSPSIPLQSTGWGVPTPVVHALDTTSQTESAINSQPSYVVNPQAALPRTVRATSLPAHPRLTIDELRRPLPEAHVRGDSLNKLPAAGFVHHTAILDEYELCIGIQRPNAEDPNASTVISPLYIERGAAVLTLLKEPSILQRYLDKWFSFGRGIVLVEPMIKIFTAGVWSVWGKTLRDQNPKELRRMSERIWENTMKPVSRLLHRHTSPREFCSAVTGENLRWEIVGIIVTLVALLCQSLSDADPIFLSDKAYLEDRAAIILRTHNASEICIGFCEDFAIVNDLYLWFLFENAGLYCSLRSRGSFENWKRSGILATAMIFFNLHQEIKVDDNTPFFIAELRKRLFVCAYENDKYSAIYNGRPPRLTRSYCMLQSPLDLTDEQLMSEGPDLELALHSLDDAGWNSSARIQRSTFARLFMPNSLLAEEILEVSLGNLPHDEVIKRATDIERRAIELQASLPEFLRIEDQAFLELKRPPIELLYLAYIRLDNLNHHFLLQRTLIKKIGADNSKLLSIAQDMFSFVVLLVNHMNILRDFQLDVIQLLTMDGIPSAAIIAMELLHQDQNPTSASALGNPLPRSSTIQDLSVFVACLGTVKPFTNGSNSCIRGRKFLKKILDTILDPPPVPLPTDDSSAQNLGDPTFTSPFLQTGNDGDFMRWLDSMDFESESWVNLN</sequence>
<evidence type="ECO:0000256" key="3">
    <source>
        <dbReference type="SAM" id="MobiDB-lite"/>
    </source>
</evidence>
<name>A0A9P6GBS8_9PLEO</name>
<dbReference type="PANTHER" id="PTHR31001">
    <property type="entry name" value="UNCHARACTERIZED TRANSCRIPTIONAL REGULATORY PROTEIN"/>
    <property type="match status" value="1"/>
</dbReference>
<dbReference type="GO" id="GO:0005634">
    <property type="term" value="C:nucleus"/>
    <property type="evidence" value="ECO:0007669"/>
    <property type="project" value="UniProtKB-SubCell"/>
</dbReference>
<dbReference type="PANTHER" id="PTHR31001:SF40">
    <property type="entry name" value="ZN(II)2CYS6 TRANSCRIPTION FACTOR (EUROFUNG)"/>
    <property type="match status" value="1"/>
</dbReference>
<dbReference type="PROSITE" id="PS00463">
    <property type="entry name" value="ZN2_CY6_FUNGAL_1"/>
    <property type="match status" value="1"/>
</dbReference>
<dbReference type="SUPFAM" id="SSF57701">
    <property type="entry name" value="Zn2/Cys6 DNA-binding domain"/>
    <property type="match status" value="1"/>
</dbReference>
<evidence type="ECO:0000256" key="2">
    <source>
        <dbReference type="ARBA" id="ARBA00023242"/>
    </source>
</evidence>
<proteinExistence type="predicted"/>
<keyword evidence="2" id="KW-0539">Nucleus</keyword>
<dbReference type="PROSITE" id="PS50048">
    <property type="entry name" value="ZN2_CY6_FUNGAL_2"/>
    <property type="match status" value="1"/>
</dbReference>
<comment type="caution">
    <text evidence="5">The sequence shown here is derived from an EMBL/GenBank/DDBJ whole genome shotgun (WGS) entry which is preliminary data.</text>
</comment>
<evidence type="ECO:0000313" key="5">
    <source>
        <dbReference type="EMBL" id="KAF9732524.1"/>
    </source>
</evidence>
<dbReference type="GO" id="GO:0008270">
    <property type="term" value="F:zinc ion binding"/>
    <property type="evidence" value="ECO:0007669"/>
    <property type="project" value="InterPro"/>
</dbReference>
<reference evidence="5" key="1">
    <citation type="journal article" date="2020" name="Mol. Plant Microbe Interact.">
        <title>Genome Sequence of the Biocontrol Agent Coniothyrium minitans strain Conio (IMI 134523).</title>
        <authorList>
            <person name="Patel D."/>
            <person name="Shittu T.A."/>
            <person name="Baroncelli R."/>
            <person name="Muthumeenakshi S."/>
            <person name="Osborne T.H."/>
            <person name="Janganan T.K."/>
            <person name="Sreenivasaprasad S."/>
        </authorList>
    </citation>
    <scope>NUCLEOTIDE SEQUENCE</scope>
    <source>
        <strain evidence="5">Conio</strain>
    </source>
</reference>
<evidence type="ECO:0000256" key="1">
    <source>
        <dbReference type="ARBA" id="ARBA00004123"/>
    </source>
</evidence>
<dbReference type="Gene3D" id="4.10.240.10">
    <property type="entry name" value="Zn(2)-C6 fungal-type DNA-binding domain"/>
    <property type="match status" value="1"/>
</dbReference>